<sequence>MSVVNFDNEIVLHCTTCGSSFFDKDGIRHISSASARKIAEDAQGHYILGNKKQCPKDHAELAQKINDPQIPKNTILLECPKCFGIFAYPDDLLKYKGIRELTPLSPLSMKLLPAPKTIFMLSLFAVFSFAALLNFGAISRNFSSGSKADEQIKKVVSVSDDKKHYLFFDFITEASLTSKVRFIDKSINKEILKLVSTEPKKIHHLVTAELDLTHEIYYQILLGDNEKPTEEKRLEIK</sequence>
<keyword evidence="1" id="KW-1133">Transmembrane helix</keyword>
<evidence type="ECO:0000313" key="2">
    <source>
        <dbReference type="EMBL" id="OGK73936.1"/>
    </source>
</evidence>
<organism evidence="2 3">
    <name type="scientific">Candidatus Roizmanbacteria bacterium RIFOXYD1_FULL_38_12</name>
    <dbReference type="NCBI Taxonomy" id="1802093"/>
    <lineage>
        <taxon>Bacteria</taxon>
        <taxon>Candidatus Roizmaniibacteriota</taxon>
    </lineage>
</organism>
<feature type="transmembrane region" description="Helical" evidence="1">
    <location>
        <begin position="118"/>
        <end position="138"/>
    </location>
</feature>
<keyword evidence="1" id="KW-0812">Transmembrane</keyword>
<evidence type="ECO:0008006" key="4">
    <source>
        <dbReference type="Google" id="ProtNLM"/>
    </source>
</evidence>
<dbReference type="EMBL" id="MGBR01000001">
    <property type="protein sequence ID" value="OGK73936.1"/>
    <property type="molecule type" value="Genomic_DNA"/>
</dbReference>
<name>A0A1F7L1J2_9BACT</name>
<evidence type="ECO:0000313" key="3">
    <source>
        <dbReference type="Proteomes" id="UP000177050"/>
    </source>
</evidence>
<reference evidence="2 3" key="1">
    <citation type="journal article" date="2016" name="Nat. Commun.">
        <title>Thousands of microbial genomes shed light on interconnected biogeochemical processes in an aquifer system.</title>
        <authorList>
            <person name="Anantharaman K."/>
            <person name="Brown C.T."/>
            <person name="Hug L.A."/>
            <person name="Sharon I."/>
            <person name="Castelle C.J."/>
            <person name="Probst A.J."/>
            <person name="Thomas B.C."/>
            <person name="Singh A."/>
            <person name="Wilkins M.J."/>
            <person name="Karaoz U."/>
            <person name="Brodie E.L."/>
            <person name="Williams K.H."/>
            <person name="Hubbard S.S."/>
            <person name="Banfield J.F."/>
        </authorList>
    </citation>
    <scope>NUCLEOTIDE SEQUENCE [LARGE SCALE GENOMIC DNA]</scope>
</reference>
<dbReference type="Proteomes" id="UP000177050">
    <property type="component" value="Unassembled WGS sequence"/>
</dbReference>
<accession>A0A1F7L1J2</accession>
<evidence type="ECO:0000256" key="1">
    <source>
        <dbReference type="SAM" id="Phobius"/>
    </source>
</evidence>
<comment type="caution">
    <text evidence="2">The sequence shown here is derived from an EMBL/GenBank/DDBJ whole genome shotgun (WGS) entry which is preliminary data.</text>
</comment>
<keyword evidence="1" id="KW-0472">Membrane</keyword>
<gene>
    <name evidence="2" type="ORF">A3K52_04115</name>
</gene>
<dbReference type="AlphaFoldDB" id="A0A1F7L1J2"/>
<protein>
    <recommendedName>
        <fullName evidence="4">Transcription factor zinc-finger domain-containing protein</fullName>
    </recommendedName>
</protein>
<proteinExistence type="predicted"/>